<name>A0A835UYU3_VANPL</name>
<accession>A0A835UYU3</accession>
<sequence length="264" mass="28516">MSDSSSYKSFFFVAGLKKICKEEPKSKPPALCSTSFIFSQLTNRRRQGGTKPLVNYDKSDVFPLRKDPAKKPHEIYPKFGPKYWISSHKSKQTEGNYENFSMNQSESTASIKFSSVLRTTTTQLGSISSQGTKQERHQSIFMGERGAPGREPETEREETMGKLTPALSNSRASTIVGICLPSSAAVVVGSTTAGTGHATAFQCVVAYVSGGSQDSPRRFRNQIELFAGDALGDCPLARRPSGNPHQPVFSVVKGDGGNDGGGGY</sequence>
<comment type="caution">
    <text evidence="2">The sequence shown here is derived from an EMBL/GenBank/DDBJ whole genome shotgun (WGS) entry which is preliminary data.</text>
</comment>
<organism evidence="2 3">
    <name type="scientific">Vanilla planifolia</name>
    <name type="common">Vanilla</name>
    <dbReference type="NCBI Taxonomy" id="51239"/>
    <lineage>
        <taxon>Eukaryota</taxon>
        <taxon>Viridiplantae</taxon>
        <taxon>Streptophyta</taxon>
        <taxon>Embryophyta</taxon>
        <taxon>Tracheophyta</taxon>
        <taxon>Spermatophyta</taxon>
        <taxon>Magnoliopsida</taxon>
        <taxon>Liliopsida</taxon>
        <taxon>Asparagales</taxon>
        <taxon>Orchidaceae</taxon>
        <taxon>Vanilloideae</taxon>
        <taxon>Vanilleae</taxon>
        <taxon>Vanilla</taxon>
    </lineage>
</organism>
<dbReference type="AlphaFoldDB" id="A0A835UYU3"/>
<keyword evidence="3" id="KW-1185">Reference proteome</keyword>
<dbReference type="Proteomes" id="UP000636800">
    <property type="component" value="Chromosome 5"/>
</dbReference>
<dbReference type="OrthoDB" id="3340520at2759"/>
<evidence type="ECO:0000256" key="1">
    <source>
        <dbReference type="SAM" id="MobiDB-lite"/>
    </source>
</evidence>
<proteinExistence type="predicted"/>
<dbReference type="EMBL" id="JADCNL010000005">
    <property type="protein sequence ID" value="KAG0480984.1"/>
    <property type="molecule type" value="Genomic_DNA"/>
</dbReference>
<gene>
    <name evidence="2" type="ORF">HPP92_011842</name>
</gene>
<evidence type="ECO:0000313" key="3">
    <source>
        <dbReference type="Proteomes" id="UP000636800"/>
    </source>
</evidence>
<reference evidence="2 3" key="1">
    <citation type="journal article" date="2020" name="Nat. Food">
        <title>A phased Vanilla planifolia genome enables genetic improvement of flavour and production.</title>
        <authorList>
            <person name="Hasing T."/>
            <person name="Tang H."/>
            <person name="Brym M."/>
            <person name="Khazi F."/>
            <person name="Huang T."/>
            <person name="Chambers A.H."/>
        </authorList>
    </citation>
    <scope>NUCLEOTIDE SEQUENCE [LARGE SCALE GENOMIC DNA]</scope>
    <source>
        <tissue evidence="2">Leaf</tissue>
    </source>
</reference>
<evidence type="ECO:0000313" key="2">
    <source>
        <dbReference type="EMBL" id="KAG0480984.1"/>
    </source>
</evidence>
<feature type="compositionally biased region" description="Gly residues" evidence="1">
    <location>
        <begin position="254"/>
        <end position="264"/>
    </location>
</feature>
<feature type="region of interest" description="Disordered" evidence="1">
    <location>
        <begin position="240"/>
        <end position="264"/>
    </location>
</feature>
<protein>
    <submittedName>
        <fullName evidence="2">Uncharacterized protein</fullName>
    </submittedName>
</protein>